<keyword evidence="2 7" id="KW-0813">Transport</keyword>
<accession>A0ABW5P8M6</accession>
<feature type="transmembrane region" description="Helical" evidence="7">
    <location>
        <begin position="12"/>
        <end position="35"/>
    </location>
</feature>
<dbReference type="PROSITE" id="PS51257">
    <property type="entry name" value="PROKAR_LIPOPROTEIN"/>
    <property type="match status" value="1"/>
</dbReference>
<evidence type="ECO:0000313" key="9">
    <source>
        <dbReference type="EMBL" id="MFD2611268.1"/>
    </source>
</evidence>
<reference evidence="10" key="1">
    <citation type="journal article" date="2019" name="Int. J. Syst. Evol. Microbiol.">
        <title>The Global Catalogue of Microorganisms (GCM) 10K type strain sequencing project: providing services to taxonomists for standard genome sequencing and annotation.</title>
        <authorList>
            <consortium name="The Broad Institute Genomics Platform"/>
            <consortium name="The Broad Institute Genome Sequencing Center for Infectious Disease"/>
            <person name="Wu L."/>
            <person name="Ma J."/>
        </authorList>
    </citation>
    <scope>NUCLEOTIDE SEQUENCE [LARGE SCALE GENOMIC DNA]</scope>
    <source>
        <strain evidence="10">KCTC 3950</strain>
    </source>
</reference>
<protein>
    <submittedName>
        <fullName evidence="9">Carbohydrate ABC transporter permease</fullName>
    </submittedName>
</protein>
<dbReference type="RefSeq" id="WP_377599731.1">
    <property type="nucleotide sequence ID" value="NZ_JBHUME010000002.1"/>
</dbReference>
<evidence type="ECO:0000256" key="3">
    <source>
        <dbReference type="ARBA" id="ARBA00022475"/>
    </source>
</evidence>
<dbReference type="Gene3D" id="1.10.3720.10">
    <property type="entry name" value="MetI-like"/>
    <property type="match status" value="1"/>
</dbReference>
<sequence length="288" mass="32556">MKPKLTIGKSMNYLVLFAFSIACILPLFIVLSASFSSSAALNEHGFSVFPRGFTTEAYDYIIGQPKVLLRAYGVTIFITFIGTVLSVFMNALLAYPLSRKDFMFRNPLTFYIFFTMLFNGGLVPSYILISRYLHLKDTIWVLIVPLLVNAWYVIIMRTFFKDLPDELVEAAKMEGASEIGIFLRIILPLSTPVLGTIGLFCTLSFWNDWFMALLYIESEHLKPLQLLLYNIQSAISALQFKPLNVEVSPPAMTIRMATVVVTTGPLVFCYLFFQKYFVRGLTFGAVKG</sequence>
<keyword evidence="3" id="KW-1003">Cell membrane</keyword>
<feature type="transmembrane region" description="Helical" evidence="7">
    <location>
        <begin position="181"/>
        <end position="206"/>
    </location>
</feature>
<keyword evidence="4 7" id="KW-0812">Transmembrane</keyword>
<evidence type="ECO:0000256" key="6">
    <source>
        <dbReference type="ARBA" id="ARBA00023136"/>
    </source>
</evidence>
<dbReference type="EMBL" id="JBHUME010000002">
    <property type="protein sequence ID" value="MFD2611268.1"/>
    <property type="molecule type" value="Genomic_DNA"/>
</dbReference>
<dbReference type="SUPFAM" id="SSF161098">
    <property type="entry name" value="MetI-like"/>
    <property type="match status" value="1"/>
</dbReference>
<evidence type="ECO:0000256" key="1">
    <source>
        <dbReference type="ARBA" id="ARBA00004651"/>
    </source>
</evidence>
<gene>
    <name evidence="9" type="ORF">ACFSUF_02400</name>
</gene>
<dbReference type="CDD" id="cd06261">
    <property type="entry name" value="TM_PBP2"/>
    <property type="match status" value="1"/>
</dbReference>
<dbReference type="PANTHER" id="PTHR43744:SF9">
    <property type="entry name" value="POLYGALACTURONAN_RHAMNOGALACTURONAN TRANSPORT SYSTEM PERMEASE PROTEIN YTCP"/>
    <property type="match status" value="1"/>
</dbReference>
<comment type="similarity">
    <text evidence="7">Belongs to the binding-protein-dependent transport system permease family.</text>
</comment>
<dbReference type="InterPro" id="IPR035906">
    <property type="entry name" value="MetI-like_sf"/>
</dbReference>
<evidence type="ECO:0000256" key="7">
    <source>
        <dbReference type="RuleBase" id="RU363032"/>
    </source>
</evidence>
<dbReference type="Proteomes" id="UP001597541">
    <property type="component" value="Unassembled WGS sequence"/>
</dbReference>
<name>A0ABW5P8M6_9BACL</name>
<feature type="transmembrane region" description="Helical" evidence="7">
    <location>
        <begin position="252"/>
        <end position="273"/>
    </location>
</feature>
<keyword evidence="5 7" id="KW-1133">Transmembrane helix</keyword>
<evidence type="ECO:0000259" key="8">
    <source>
        <dbReference type="PROSITE" id="PS50928"/>
    </source>
</evidence>
<evidence type="ECO:0000256" key="2">
    <source>
        <dbReference type="ARBA" id="ARBA00022448"/>
    </source>
</evidence>
<feature type="transmembrane region" description="Helical" evidence="7">
    <location>
        <begin position="108"/>
        <end position="127"/>
    </location>
</feature>
<keyword evidence="10" id="KW-1185">Reference proteome</keyword>
<dbReference type="PROSITE" id="PS50928">
    <property type="entry name" value="ABC_TM1"/>
    <property type="match status" value="1"/>
</dbReference>
<evidence type="ECO:0000256" key="4">
    <source>
        <dbReference type="ARBA" id="ARBA00022692"/>
    </source>
</evidence>
<evidence type="ECO:0000313" key="10">
    <source>
        <dbReference type="Proteomes" id="UP001597541"/>
    </source>
</evidence>
<comment type="caution">
    <text evidence="9">The sequence shown here is derived from an EMBL/GenBank/DDBJ whole genome shotgun (WGS) entry which is preliminary data.</text>
</comment>
<comment type="subcellular location">
    <subcellularLocation>
        <location evidence="1 7">Cell membrane</location>
        <topology evidence="1 7">Multi-pass membrane protein</topology>
    </subcellularLocation>
</comment>
<evidence type="ECO:0000256" key="5">
    <source>
        <dbReference type="ARBA" id="ARBA00022989"/>
    </source>
</evidence>
<feature type="transmembrane region" description="Helical" evidence="7">
    <location>
        <begin position="139"/>
        <end position="160"/>
    </location>
</feature>
<dbReference type="InterPro" id="IPR000515">
    <property type="entry name" value="MetI-like"/>
</dbReference>
<dbReference type="Pfam" id="PF00528">
    <property type="entry name" value="BPD_transp_1"/>
    <property type="match status" value="1"/>
</dbReference>
<dbReference type="PANTHER" id="PTHR43744">
    <property type="entry name" value="ABC TRANSPORTER PERMEASE PROTEIN MG189-RELATED-RELATED"/>
    <property type="match status" value="1"/>
</dbReference>
<proteinExistence type="inferred from homology"/>
<feature type="transmembrane region" description="Helical" evidence="7">
    <location>
        <begin position="71"/>
        <end position="96"/>
    </location>
</feature>
<organism evidence="9 10">
    <name type="scientific">Paenibacillus gansuensis</name>
    <dbReference type="NCBI Taxonomy" id="306542"/>
    <lineage>
        <taxon>Bacteria</taxon>
        <taxon>Bacillati</taxon>
        <taxon>Bacillota</taxon>
        <taxon>Bacilli</taxon>
        <taxon>Bacillales</taxon>
        <taxon>Paenibacillaceae</taxon>
        <taxon>Paenibacillus</taxon>
    </lineage>
</organism>
<feature type="domain" description="ABC transmembrane type-1" evidence="8">
    <location>
        <begin position="72"/>
        <end position="272"/>
    </location>
</feature>
<keyword evidence="6 7" id="KW-0472">Membrane</keyword>